<evidence type="ECO:0000313" key="3">
    <source>
        <dbReference type="Proteomes" id="UP000318478"/>
    </source>
</evidence>
<feature type="transmembrane region" description="Helical" evidence="1">
    <location>
        <begin position="59"/>
        <end position="78"/>
    </location>
</feature>
<name>A0A5C5XZQ6_9BACT</name>
<reference evidence="2 3" key="1">
    <citation type="submission" date="2019-02" db="EMBL/GenBank/DDBJ databases">
        <title>Deep-cultivation of Planctomycetes and their phenomic and genomic characterization uncovers novel biology.</title>
        <authorList>
            <person name="Wiegand S."/>
            <person name="Jogler M."/>
            <person name="Boedeker C."/>
            <person name="Pinto D."/>
            <person name="Vollmers J."/>
            <person name="Rivas-Marin E."/>
            <person name="Kohn T."/>
            <person name="Peeters S.H."/>
            <person name="Heuer A."/>
            <person name="Rast P."/>
            <person name="Oberbeckmann S."/>
            <person name="Bunk B."/>
            <person name="Jeske O."/>
            <person name="Meyerdierks A."/>
            <person name="Storesund J.E."/>
            <person name="Kallscheuer N."/>
            <person name="Luecker S."/>
            <person name="Lage O.M."/>
            <person name="Pohl T."/>
            <person name="Merkel B.J."/>
            <person name="Hornburger P."/>
            <person name="Mueller R.-W."/>
            <person name="Bruemmer F."/>
            <person name="Labrenz M."/>
            <person name="Spormann A.M."/>
            <person name="Op Den Camp H."/>
            <person name="Overmann J."/>
            <person name="Amann R."/>
            <person name="Jetten M.S.M."/>
            <person name="Mascher T."/>
            <person name="Medema M.H."/>
            <person name="Devos D.P."/>
            <person name="Kaster A.-K."/>
            <person name="Ovreas L."/>
            <person name="Rohde M."/>
            <person name="Galperin M.Y."/>
            <person name="Jogler C."/>
        </authorList>
    </citation>
    <scope>NUCLEOTIDE SEQUENCE [LARGE SCALE GENOMIC DNA]</scope>
    <source>
        <strain evidence="2 3">Pla123a</strain>
    </source>
</reference>
<keyword evidence="3" id="KW-1185">Reference proteome</keyword>
<keyword evidence="1" id="KW-0812">Transmembrane</keyword>
<keyword evidence="1" id="KW-0472">Membrane</keyword>
<accession>A0A5C5XZQ6</accession>
<sequence>MSKMDRREQNRILPKFLPMISSGEDPPEKMIELLKRDTRLSTARILYRGGRLLLRKNRYVAASGVFLAYIVVALRVAVMERKQTMACSVNDPLKLAKKLRPDGPFRLKREWYEKLTEAIVEADRDRPEMRARALMNLSHRLMSGNAFE</sequence>
<dbReference type="Proteomes" id="UP000318478">
    <property type="component" value="Unassembled WGS sequence"/>
</dbReference>
<comment type="caution">
    <text evidence="2">The sequence shown here is derived from an EMBL/GenBank/DDBJ whole genome shotgun (WGS) entry which is preliminary data.</text>
</comment>
<proteinExistence type="predicted"/>
<dbReference type="RefSeq" id="WP_146590926.1">
    <property type="nucleotide sequence ID" value="NZ_SJPO01000013.1"/>
</dbReference>
<gene>
    <name evidence="2" type="ORF">Pla123a_43910</name>
</gene>
<dbReference type="AlphaFoldDB" id="A0A5C5XZQ6"/>
<dbReference type="EMBL" id="SJPO01000013">
    <property type="protein sequence ID" value="TWT66962.1"/>
    <property type="molecule type" value="Genomic_DNA"/>
</dbReference>
<evidence type="ECO:0000313" key="2">
    <source>
        <dbReference type="EMBL" id="TWT66962.1"/>
    </source>
</evidence>
<protein>
    <submittedName>
        <fullName evidence="2">Uncharacterized protein</fullName>
    </submittedName>
</protein>
<evidence type="ECO:0000256" key="1">
    <source>
        <dbReference type="SAM" id="Phobius"/>
    </source>
</evidence>
<organism evidence="2 3">
    <name type="scientific">Posidoniimonas polymericola</name>
    <dbReference type="NCBI Taxonomy" id="2528002"/>
    <lineage>
        <taxon>Bacteria</taxon>
        <taxon>Pseudomonadati</taxon>
        <taxon>Planctomycetota</taxon>
        <taxon>Planctomycetia</taxon>
        <taxon>Pirellulales</taxon>
        <taxon>Lacipirellulaceae</taxon>
        <taxon>Posidoniimonas</taxon>
    </lineage>
</organism>
<keyword evidence="1" id="KW-1133">Transmembrane helix</keyword>